<evidence type="ECO:0000259" key="5">
    <source>
        <dbReference type="Pfam" id="PF01258"/>
    </source>
</evidence>
<dbReference type="GO" id="GO:1900378">
    <property type="term" value="P:positive regulation of secondary metabolite biosynthetic process"/>
    <property type="evidence" value="ECO:0007669"/>
    <property type="project" value="TreeGrafter"/>
</dbReference>
<keyword evidence="1" id="KW-0479">Metal-binding</keyword>
<organism evidence="6">
    <name type="scientific">uncultured Caudovirales phage</name>
    <dbReference type="NCBI Taxonomy" id="2100421"/>
    <lineage>
        <taxon>Viruses</taxon>
        <taxon>Duplodnaviria</taxon>
        <taxon>Heunggongvirae</taxon>
        <taxon>Uroviricota</taxon>
        <taxon>Caudoviricetes</taxon>
        <taxon>Peduoviridae</taxon>
        <taxon>Maltschvirus</taxon>
        <taxon>Maltschvirus maltsch</taxon>
    </lineage>
</organism>
<keyword evidence="2" id="KW-0863">Zinc-finger</keyword>
<dbReference type="GO" id="GO:0008270">
    <property type="term" value="F:zinc ion binding"/>
    <property type="evidence" value="ECO:0007669"/>
    <property type="project" value="UniProtKB-KW"/>
</dbReference>
<dbReference type="EMBL" id="LR796832">
    <property type="protein sequence ID" value="CAB4168781.1"/>
    <property type="molecule type" value="Genomic_DNA"/>
</dbReference>
<dbReference type="PANTHER" id="PTHR38777:SF1">
    <property type="entry name" value="DNAK SUPPRESSOR PROTEIN"/>
    <property type="match status" value="1"/>
</dbReference>
<proteinExistence type="predicted"/>
<accession>A0A6J5PGY9</accession>
<evidence type="ECO:0000256" key="3">
    <source>
        <dbReference type="ARBA" id="ARBA00022833"/>
    </source>
</evidence>
<dbReference type="Pfam" id="PF01258">
    <property type="entry name" value="zf-dskA_traR"/>
    <property type="match status" value="1"/>
</dbReference>
<feature type="zinc finger region" description="dksA C4-type" evidence="4">
    <location>
        <begin position="38"/>
        <end position="62"/>
    </location>
</feature>
<dbReference type="PANTHER" id="PTHR38777">
    <property type="entry name" value="FELS-2 PROPHAGE PROTEIN"/>
    <property type="match status" value="1"/>
</dbReference>
<keyword evidence="3" id="KW-0862">Zinc</keyword>
<dbReference type="SUPFAM" id="SSF57716">
    <property type="entry name" value="Glucocorticoid receptor-like (DNA-binding domain)"/>
    <property type="match status" value="1"/>
</dbReference>
<evidence type="ECO:0000313" key="6">
    <source>
        <dbReference type="EMBL" id="CAB4168781.1"/>
    </source>
</evidence>
<dbReference type="InterPro" id="IPR000962">
    <property type="entry name" value="Znf_DskA_TraR"/>
</dbReference>
<dbReference type="Gene3D" id="1.20.120.910">
    <property type="entry name" value="DksA, coiled-coil domain"/>
    <property type="match status" value="1"/>
</dbReference>
<name>A0A6J5PGY9_9CAUD</name>
<evidence type="ECO:0000256" key="2">
    <source>
        <dbReference type="ARBA" id="ARBA00022771"/>
    </source>
</evidence>
<reference evidence="6" key="1">
    <citation type="submission" date="2020-04" db="EMBL/GenBank/DDBJ databases">
        <authorList>
            <person name="Chiriac C."/>
            <person name="Salcher M."/>
            <person name="Ghai R."/>
            <person name="Kavagutti S V."/>
        </authorList>
    </citation>
    <scope>NUCLEOTIDE SEQUENCE</scope>
</reference>
<feature type="domain" description="Zinc finger DksA/TraR C4-type" evidence="5">
    <location>
        <begin position="36"/>
        <end position="68"/>
    </location>
</feature>
<protein>
    <submittedName>
        <fullName evidence="6">C4_traR_proteo, phage/conjugal plasmid C-4 type zinc finger protein, TraR family</fullName>
    </submittedName>
</protein>
<evidence type="ECO:0000256" key="4">
    <source>
        <dbReference type="PROSITE-ProRule" id="PRU00510"/>
    </source>
</evidence>
<dbReference type="PROSITE" id="PS51128">
    <property type="entry name" value="ZF_DKSA_2"/>
    <property type="match status" value="1"/>
</dbReference>
<gene>
    <name evidence="6" type="ORF">UFOVP580_39</name>
</gene>
<sequence>MSGYGSPDDEAIHAGILAENGIHAVRSRAYTGESAKICTECGESIPEARRLALVGVKCCIQCQQLKEKSE</sequence>
<evidence type="ECO:0000256" key="1">
    <source>
        <dbReference type="ARBA" id="ARBA00022723"/>
    </source>
</evidence>